<protein>
    <submittedName>
        <fullName evidence="1">Uncharacterized protein</fullName>
    </submittedName>
</protein>
<dbReference type="AlphaFoldDB" id="M8AZM8"/>
<evidence type="ECO:0000313" key="1">
    <source>
        <dbReference type="EnsemblPlants" id="EMT06794"/>
    </source>
</evidence>
<name>M8AZM8_AEGTA</name>
<proteinExistence type="predicted"/>
<organism evidence="1">
    <name type="scientific">Aegilops tauschii</name>
    <name type="common">Tausch's goatgrass</name>
    <name type="synonym">Aegilops squarrosa</name>
    <dbReference type="NCBI Taxonomy" id="37682"/>
    <lineage>
        <taxon>Eukaryota</taxon>
        <taxon>Viridiplantae</taxon>
        <taxon>Streptophyta</taxon>
        <taxon>Embryophyta</taxon>
        <taxon>Tracheophyta</taxon>
        <taxon>Spermatophyta</taxon>
        <taxon>Magnoliopsida</taxon>
        <taxon>Liliopsida</taxon>
        <taxon>Poales</taxon>
        <taxon>Poaceae</taxon>
        <taxon>BOP clade</taxon>
        <taxon>Pooideae</taxon>
        <taxon>Triticodae</taxon>
        <taxon>Triticeae</taxon>
        <taxon>Triticinae</taxon>
        <taxon>Aegilops</taxon>
    </lineage>
</organism>
<reference evidence="1" key="1">
    <citation type="submission" date="2015-06" db="UniProtKB">
        <authorList>
            <consortium name="EnsemblPlants"/>
        </authorList>
    </citation>
    <scope>IDENTIFICATION</scope>
</reference>
<dbReference type="EnsemblPlants" id="EMT06794">
    <property type="protein sequence ID" value="EMT06794"/>
    <property type="gene ID" value="F775_42440"/>
</dbReference>
<sequence length="87" mass="9932">MDEVHAAVTLQKDTMNEVHAAVTLQKDNYQPAAENVQSEPFSDWEEVEKFRMNQMGGQGQEQQVLEPMDLLQIDGIDPEELLQEDET</sequence>
<accession>M8AZM8</accession>